<dbReference type="AlphaFoldDB" id="A0A0K0EFX2"/>
<evidence type="ECO:0000313" key="4">
    <source>
        <dbReference type="WBParaSite" id="SSTP_0000837900.1"/>
    </source>
</evidence>
<reference evidence="4" key="1">
    <citation type="submission" date="2015-08" db="UniProtKB">
        <authorList>
            <consortium name="WormBaseParasite"/>
        </authorList>
    </citation>
    <scope>IDENTIFICATION</scope>
</reference>
<evidence type="ECO:0000256" key="2">
    <source>
        <dbReference type="SAM" id="SignalP"/>
    </source>
</evidence>
<keyword evidence="1" id="KW-0472">Membrane</keyword>
<organism evidence="4">
    <name type="scientific">Strongyloides stercoralis</name>
    <name type="common">Threadworm</name>
    <dbReference type="NCBI Taxonomy" id="6248"/>
    <lineage>
        <taxon>Eukaryota</taxon>
        <taxon>Metazoa</taxon>
        <taxon>Ecdysozoa</taxon>
        <taxon>Nematoda</taxon>
        <taxon>Chromadorea</taxon>
        <taxon>Rhabditida</taxon>
        <taxon>Tylenchina</taxon>
        <taxon>Panagrolaimomorpha</taxon>
        <taxon>Strongyloidoidea</taxon>
        <taxon>Strongyloididae</taxon>
        <taxon>Strongyloides</taxon>
    </lineage>
</organism>
<feature type="chain" id="PRO_5005328116" evidence="2">
    <location>
        <begin position="19"/>
        <end position="369"/>
    </location>
</feature>
<sequence length="369" mass="42153">MINVWLLLIILFSSPINGLQICPFILKGGEKIDIKICRDISNGDIYWNETVKFIRVNFVEDYCESFFEDVYLSDSRLIRIRTKTMYMPSNVSQVPSCVPKNAVYLLNGLFYVPSQKEHRLTVYRSNHVANKLAMKICANYQKFVQSKGPRSMVEARSFIRQIYGSDNVTGYISSGIIYLLHCTPISNVDIIYTKSIKNYCYEKTPVIINNSIIMFTNNGIDLDNKSPGGTCEPVFLDNQTLLENNTFLKWIVVILGGMIILLITADIIGVIFLIKRSRKSVDDGGIYGDLFFKLVNESIRRAESSRTLFDEVGPERRWSPKLNVTPRGDGGNELRTFSFGRKKRDCIQFHEAPPRPHPFEVILGKRDSL</sequence>
<keyword evidence="3" id="KW-1185">Reference proteome</keyword>
<feature type="signal peptide" evidence="2">
    <location>
        <begin position="1"/>
        <end position="18"/>
    </location>
</feature>
<accession>A0A0K0EFX2</accession>
<evidence type="ECO:0000256" key="1">
    <source>
        <dbReference type="SAM" id="Phobius"/>
    </source>
</evidence>
<feature type="transmembrane region" description="Helical" evidence="1">
    <location>
        <begin position="247"/>
        <end position="274"/>
    </location>
</feature>
<protein>
    <submittedName>
        <fullName evidence="4">Glycoprotein</fullName>
    </submittedName>
</protein>
<dbReference type="Proteomes" id="UP000035681">
    <property type="component" value="Unplaced"/>
</dbReference>
<name>A0A0K0EFX2_STRER</name>
<dbReference type="WBParaSite" id="SSTP_0000837900.1">
    <property type="protein sequence ID" value="SSTP_0000837900.1"/>
    <property type="gene ID" value="SSTP_0000837900"/>
</dbReference>
<evidence type="ECO:0000313" key="3">
    <source>
        <dbReference type="Proteomes" id="UP000035681"/>
    </source>
</evidence>
<proteinExistence type="predicted"/>
<keyword evidence="2" id="KW-0732">Signal</keyword>
<keyword evidence="1" id="KW-1133">Transmembrane helix</keyword>
<keyword evidence="1" id="KW-0812">Transmembrane</keyword>
<dbReference type="WBParaSite" id="TCONS_00001684.p1">
    <property type="protein sequence ID" value="TCONS_00001684.p1"/>
    <property type="gene ID" value="XLOC_001567"/>
</dbReference>